<dbReference type="Proteomes" id="UP001523216">
    <property type="component" value="Unassembled WGS sequence"/>
</dbReference>
<dbReference type="InterPro" id="IPR002933">
    <property type="entry name" value="Peptidase_M20"/>
</dbReference>
<dbReference type="Pfam" id="PF01546">
    <property type="entry name" value="Peptidase_M20"/>
    <property type="match status" value="1"/>
</dbReference>
<organism evidence="4 5">
    <name type="scientific">Paractinoplanes hotanensis</name>
    <dbReference type="NCBI Taxonomy" id="2906497"/>
    <lineage>
        <taxon>Bacteria</taxon>
        <taxon>Bacillati</taxon>
        <taxon>Actinomycetota</taxon>
        <taxon>Actinomycetes</taxon>
        <taxon>Micromonosporales</taxon>
        <taxon>Micromonosporaceae</taxon>
        <taxon>Paractinoplanes</taxon>
    </lineage>
</organism>
<reference evidence="4 5" key="1">
    <citation type="submission" date="2022-06" db="EMBL/GenBank/DDBJ databases">
        <title>Actinoplanes abujensis sp. nov., isolated from Nigerian arid soil.</title>
        <authorList>
            <person name="Ding P."/>
        </authorList>
    </citation>
    <scope>NUCLEOTIDE SEQUENCE [LARGE SCALE GENOMIC DNA]</scope>
    <source>
        <strain evidence="5">TRM88002</strain>
    </source>
</reference>
<evidence type="ECO:0000256" key="1">
    <source>
        <dbReference type="ARBA" id="ARBA00022723"/>
    </source>
</evidence>
<proteinExistence type="predicted"/>
<dbReference type="Gene3D" id="3.30.70.360">
    <property type="match status" value="1"/>
</dbReference>
<dbReference type="EMBL" id="JAMQOL010000023">
    <property type="protein sequence ID" value="MCM4079721.1"/>
    <property type="molecule type" value="Genomic_DNA"/>
</dbReference>
<comment type="caution">
    <text evidence="4">The sequence shown here is derived from an EMBL/GenBank/DDBJ whole genome shotgun (WGS) entry which is preliminary data.</text>
</comment>
<evidence type="ECO:0000259" key="3">
    <source>
        <dbReference type="Pfam" id="PF07687"/>
    </source>
</evidence>
<dbReference type="SUPFAM" id="SSF53187">
    <property type="entry name" value="Zn-dependent exopeptidases"/>
    <property type="match status" value="1"/>
</dbReference>
<dbReference type="Gene3D" id="3.40.630.10">
    <property type="entry name" value="Zn peptidases"/>
    <property type="match status" value="1"/>
</dbReference>
<feature type="domain" description="Peptidase M20 dimerisation" evidence="3">
    <location>
        <begin position="161"/>
        <end position="247"/>
    </location>
</feature>
<dbReference type="RefSeq" id="WP_251799561.1">
    <property type="nucleotide sequence ID" value="NZ_JAMQOL010000023.1"/>
</dbReference>
<dbReference type="Pfam" id="PF07687">
    <property type="entry name" value="M20_dimer"/>
    <property type="match status" value="1"/>
</dbReference>
<dbReference type="PANTHER" id="PTHR43808:SF31">
    <property type="entry name" value="N-ACETYL-L-CITRULLINE DEACETYLASE"/>
    <property type="match status" value="1"/>
</dbReference>
<dbReference type="InterPro" id="IPR050072">
    <property type="entry name" value="Peptidase_M20A"/>
</dbReference>
<dbReference type="InterPro" id="IPR036264">
    <property type="entry name" value="Bact_exopeptidase_dim_dom"/>
</dbReference>
<evidence type="ECO:0000256" key="2">
    <source>
        <dbReference type="ARBA" id="ARBA00022801"/>
    </source>
</evidence>
<protein>
    <submittedName>
        <fullName evidence="4">M20/M25/M40 family metallo-hydrolase</fullName>
    </submittedName>
</protein>
<accession>A0ABT0Y118</accession>
<gene>
    <name evidence="4" type="ORF">LXN57_19280</name>
</gene>
<dbReference type="SUPFAM" id="SSF55031">
    <property type="entry name" value="Bacterial exopeptidase dimerisation domain"/>
    <property type="match status" value="1"/>
</dbReference>
<dbReference type="InterPro" id="IPR011650">
    <property type="entry name" value="Peptidase_M20_dimer"/>
</dbReference>
<keyword evidence="2" id="KW-0378">Hydrolase</keyword>
<dbReference type="PANTHER" id="PTHR43808">
    <property type="entry name" value="ACETYLORNITHINE DEACETYLASE"/>
    <property type="match status" value="1"/>
</dbReference>
<evidence type="ECO:0000313" key="5">
    <source>
        <dbReference type="Proteomes" id="UP001523216"/>
    </source>
</evidence>
<evidence type="ECO:0000313" key="4">
    <source>
        <dbReference type="EMBL" id="MCM4079721.1"/>
    </source>
</evidence>
<keyword evidence="5" id="KW-1185">Reference proteome</keyword>
<name>A0ABT0Y118_9ACTN</name>
<sequence length="378" mass="39989">MDHLIDRACELIAIPSTADRPHELHRALELALAFVGPGFRVRRFESNGKPSALVHAGDATAFRIILNAHLDVVPADGDQFVPRIEGDRLYGRGAHDMKLAALVMADVFRELAHDLPYDIALQLVADEEVGGADGTAHQIAAGVRGGFVVIGEQSRLQIVTESRGLAHVRLTATGRAAHAAYPWLGQNALVRVADGVSRLLARYPVPEAEVWRTTVNVARFDTSNRAVNQVPDEAGAWLDIRFPPEDADFAGRTSEQIAEHLGGITGLTAAVEALGSPHHADPGSLEVGLLRAAAREAGFAGNLLAKHGAADGRHYTAVGVDAVIFGPGGDGQHSALEWADLTTVTPYGNALRSFLRSIPADPRWPAAASGPGGPVRPG</sequence>
<keyword evidence="1" id="KW-0479">Metal-binding</keyword>